<evidence type="ECO:0000313" key="3">
    <source>
        <dbReference type="Proteomes" id="UP000567099"/>
    </source>
</evidence>
<feature type="coiled-coil region" evidence="1">
    <location>
        <begin position="50"/>
        <end position="91"/>
    </location>
</feature>
<name>A0A7J9PMC8_METMI</name>
<protein>
    <submittedName>
        <fullName evidence="2">Uncharacterized protein</fullName>
    </submittedName>
</protein>
<comment type="caution">
    <text evidence="2">The sequence shown here is derived from an EMBL/GenBank/DDBJ whole genome shotgun (WGS) entry which is preliminary data.</text>
</comment>
<proteinExistence type="predicted"/>
<evidence type="ECO:0000256" key="1">
    <source>
        <dbReference type="SAM" id="Coils"/>
    </source>
</evidence>
<dbReference type="RefSeq" id="WP_181504963.1">
    <property type="nucleotide sequence ID" value="NZ_JACDUO010000001.1"/>
</dbReference>
<sequence>MPKPKRLGAIKRVPLELEEHDIHKLENLKSVFKTDRTNTIRTLIRNAHGNINLIQENETLKEEVEFRKENEDVLIEKLAKANAELESYKLKEEFNKDPSKTKYAEDISWIMLTEENWEKETVKDYVRPILVARCKKLINVLDSVIFKVDKEPETEKPQTSGAVSYD</sequence>
<dbReference type="AlphaFoldDB" id="A0A7J9PMC8"/>
<gene>
    <name evidence="2" type="ORF">HNP94_000978</name>
</gene>
<keyword evidence="1" id="KW-0175">Coiled coil</keyword>
<dbReference type="Proteomes" id="UP000567099">
    <property type="component" value="Unassembled WGS sequence"/>
</dbReference>
<reference evidence="2 3" key="1">
    <citation type="submission" date="2020-07" db="EMBL/GenBank/DDBJ databases">
        <title>Genomic Encyclopedia of Type Strains, Phase IV (KMG-V): Genome sequencing to study the core and pangenomes of soil and plant-associated prokaryotes.</title>
        <authorList>
            <person name="Whitman W."/>
        </authorList>
    </citation>
    <scope>NUCLEOTIDE SEQUENCE [LARGE SCALE GENOMIC DNA]</scope>
    <source>
        <strain evidence="2 3">C13</strain>
    </source>
</reference>
<organism evidence="2 3">
    <name type="scientific">Methanococcus maripaludis</name>
    <name type="common">Methanococcus deltae</name>
    <dbReference type="NCBI Taxonomy" id="39152"/>
    <lineage>
        <taxon>Archaea</taxon>
        <taxon>Methanobacteriati</taxon>
        <taxon>Methanobacteriota</taxon>
        <taxon>Methanomada group</taxon>
        <taxon>Methanococci</taxon>
        <taxon>Methanococcales</taxon>
        <taxon>Methanococcaceae</taxon>
        <taxon>Methanococcus</taxon>
    </lineage>
</organism>
<dbReference type="EMBL" id="JACDUO010000001">
    <property type="protein sequence ID" value="MBA2863978.1"/>
    <property type="molecule type" value="Genomic_DNA"/>
</dbReference>
<evidence type="ECO:0000313" key="2">
    <source>
        <dbReference type="EMBL" id="MBA2863978.1"/>
    </source>
</evidence>
<accession>A0A7J9PMC8</accession>